<dbReference type="Proteomes" id="UP000326505">
    <property type="component" value="Chromosome"/>
</dbReference>
<keyword evidence="5" id="KW-1185">Reference proteome</keyword>
<proteinExistence type="predicted"/>
<reference evidence="3 4" key="1">
    <citation type="submission" date="2017-09" db="EMBL/GenBank/DDBJ databases">
        <authorList>
            <person name="Lee N."/>
            <person name="Cho B.-K."/>
        </authorList>
    </citation>
    <scope>NUCLEOTIDE SEQUENCE [LARGE SCALE GENOMIC DNA]</scope>
    <source>
        <strain evidence="3 4">ATCC 27465</strain>
    </source>
</reference>
<dbReference type="EMBL" id="JACHJD010000018">
    <property type="protein sequence ID" value="MBB5108295.1"/>
    <property type="molecule type" value="Genomic_DNA"/>
</dbReference>
<evidence type="ECO:0000256" key="1">
    <source>
        <dbReference type="SAM" id="MobiDB-lite"/>
    </source>
</evidence>
<dbReference type="KEGG" id="sspb:CP982_07375"/>
<evidence type="ECO:0000313" key="4">
    <source>
        <dbReference type="Proteomes" id="UP000326505"/>
    </source>
</evidence>
<dbReference type="OrthoDB" id="4287719at2"/>
<dbReference type="RefSeq" id="WP_150509754.1">
    <property type="nucleotide sequence ID" value="NZ_BMSQ01000020.1"/>
</dbReference>
<organism evidence="3 4">
    <name type="scientific">Streptomyces spectabilis</name>
    <dbReference type="NCBI Taxonomy" id="68270"/>
    <lineage>
        <taxon>Bacteria</taxon>
        <taxon>Bacillati</taxon>
        <taxon>Actinomycetota</taxon>
        <taxon>Actinomycetes</taxon>
        <taxon>Kitasatosporales</taxon>
        <taxon>Streptomycetaceae</taxon>
        <taxon>Streptomyces</taxon>
    </lineage>
</organism>
<name>A0A5P2X0L8_STRST</name>
<feature type="region of interest" description="Disordered" evidence="1">
    <location>
        <begin position="53"/>
        <end position="72"/>
    </location>
</feature>
<accession>A0A5P2X0L8</accession>
<sequence>MPAYLIVHNERRGEDTLLEDDPLNFELDDGWIVFHDQHGPCYAVPREQVRNIMRIDPQQNDEPDQEGEPDRR</sequence>
<evidence type="ECO:0000313" key="3">
    <source>
        <dbReference type="EMBL" id="QEV58553.1"/>
    </source>
</evidence>
<reference evidence="2 5" key="2">
    <citation type="submission" date="2020-08" db="EMBL/GenBank/DDBJ databases">
        <title>Genomic Encyclopedia of Type Strains, Phase III (KMG-III): the genomes of soil and plant-associated and newly described type strains.</title>
        <authorList>
            <person name="Whitman W."/>
        </authorList>
    </citation>
    <scope>NUCLEOTIDE SEQUENCE [LARGE SCALE GENOMIC DNA]</scope>
    <source>
        <strain evidence="2 5">CECT 3146</strain>
    </source>
</reference>
<dbReference type="Proteomes" id="UP000549009">
    <property type="component" value="Unassembled WGS sequence"/>
</dbReference>
<dbReference type="AlphaFoldDB" id="A0A5P2X0L8"/>
<protein>
    <submittedName>
        <fullName evidence="3">Uncharacterized protein</fullName>
    </submittedName>
</protein>
<evidence type="ECO:0000313" key="5">
    <source>
        <dbReference type="Proteomes" id="UP000549009"/>
    </source>
</evidence>
<gene>
    <name evidence="3" type="ORF">CP982_07375</name>
    <name evidence="2" type="ORF">FHS40_007416</name>
</gene>
<dbReference type="EMBL" id="CP023690">
    <property type="protein sequence ID" value="QEV58553.1"/>
    <property type="molecule type" value="Genomic_DNA"/>
</dbReference>
<feature type="compositionally biased region" description="Acidic residues" evidence="1">
    <location>
        <begin position="59"/>
        <end position="72"/>
    </location>
</feature>
<evidence type="ECO:0000313" key="2">
    <source>
        <dbReference type="EMBL" id="MBB5108295.1"/>
    </source>
</evidence>